<protein>
    <submittedName>
        <fullName evidence="1">Transcriptional regulator</fullName>
    </submittedName>
</protein>
<comment type="caution">
    <text evidence="1">The sequence shown here is derived from an EMBL/GenBank/DDBJ whole genome shotgun (WGS) entry which is preliminary data.</text>
</comment>
<gene>
    <name evidence="1" type="ORF">UX05_C0004G0010</name>
</gene>
<evidence type="ECO:0000313" key="1">
    <source>
        <dbReference type="EMBL" id="KKU03001.1"/>
    </source>
</evidence>
<name>A0A0G1M431_9BACT</name>
<dbReference type="EMBL" id="LCKS01000004">
    <property type="protein sequence ID" value="KKU03001.1"/>
    <property type="molecule type" value="Genomic_DNA"/>
</dbReference>
<dbReference type="SUPFAM" id="SSF46785">
    <property type="entry name" value="Winged helix' DNA-binding domain"/>
    <property type="match status" value="1"/>
</dbReference>
<accession>A0A0G1M431</accession>
<organism evidence="1 2">
    <name type="scientific">Candidatus Amesbacteria bacterium GW2011_GWC2_45_19</name>
    <dbReference type="NCBI Taxonomy" id="1618366"/>
    <lineage>
        <taxon>Bacteria</taxon>
        <taxon>Candidatus Amesiibacteriota</taxon>
    </lineage>
</organism>
<sequence length="192" mass="22299">MLKDLFISKTRVKLLETFLADPTQMYHVRDLVRKTGDEINAVRRELARMELLNMVKKEPRGNRLYYWFRQDYVYYADLLSLVAKSTGLGAALIKNRNRLGNVVVAMLSGRFVRHLPRKSPSEVDLLIVGDITQPELVSLVRAEEARREQTINYTPMTLEEIRFRRTRHDPFLADILVQSRVLIIGDEQDLVG</sequence>
<dbReference type="AlphaFoldDB" id="A0A0G1M431"/>
<evidence type="ECO:0000313" key="2">
    <source>
        <dbReference type="Proteomes" id="UP000034264"/>
    </source>
</evidence>
<dbReference type="Proteomes" id="UP000034264">
    <property type="component" value="Unassembled WGS sequence"/>
</dbReference>
<dbReference type="InterPro" id="IPR036390">
    <property type="entry name" value="WH_DNA-bd_sf"/>
</dbReference>
<reference evidence="1 2" key="1">
    <citation type="journal article" date="2015" name="Nature">
        <title>rRNA introns, odd ribosomes, and small enigmatic genomes across a large radiation of phyla.</title>
        <authorList>
            <person name="Brown C.T."/>
            <person name="Hug L.A."/>
            <person name="Thomas B.C."/>
            <person name="Sharon I."/>
            <person name="Castelle C.J."/>
            <person name="Singh A."/>
            <person name="Wilkins M.J."/>
            <person name="Williams K.H."/>
            <person name="Banfield J.F."/>
        </authorList>
    </citation>
    <scope>NUCLEOTIDE SEQUENCE [LARGE SCALE GENOMIC DNA]</scope>
</reference>
<proteinExistence type="predicted"/>